<feature type="region of interest" description="Disordered" evidence="1">
    <location>
        <begin position="55"/>
        <end position="81"/>
    </location>
</feature>
<dbReference type="CDD" id="cd10917">
    <property type="entry name" value="CE4_NodB_like_6s_7s"/>
    <property type="match status" value="1"/>
</dbReference>
<dbReference type="GO" id="GO:0005975">
    <property type="term" value="P:carbohydrate metabolic process"/>
    <property type="evidence" value="ECO:0007669"/>
    <property type="project" value="InterPro"/>
</dbReference>
<dbReference type="InterPro" id="IPR050248">
    <property type="entry name" value="Polysacc_deacetylase_ArnD"/>
</dbReference>
<feature type="region of interest" description="Disordered" evidence="1">
    <location>
        <begin position="142"/>
        <end position="262"/>
    </location>
</feature>
<dbReference type="GO" id="GO:0016810">
    <property type="term" value="F:hydrolase activity, acting on carbon-nitrogen (but not peptide) bonds"/>
    <property type="evidence" value="ECO:0007669"/>
    <property type="project" value="InterPro"/>
</dbReference>
<dbReference type="SUPFAM" id="SSF88713">
    <property type="entry name" value="Glycoside hydrolase/deacetylase"/>
    <property type="match status" value="1"/>
</dbReference>
<name>A0A328TXI1_9BACL</name>
<evidence type="ECO:0000313" key="4">
    <source>
        <dbReference type="Proteomes" id="UP000249260"/>
    </source>
</evidence>
<dbReference type="AlphaFoldDB" id="A0A328TXI1"/>
<dbReference type="OrthoDB" id="2649545at2"/>
<evidence type="ECO:0000313" key="3">
    <source>
        <dbReference type="EMBL" id="RAP74402.1"/>
    </source>
</evidence>
<proteinExistence type="predicted"/>
<protein>
    <recommendedName>
        <fullName evidence="2">NodB homology domain-containing protein</fullName>
    </recommendedName>
</protein>
<comment type="caution">
    <text evidence="3">The sequence shown here is derived from an EMBL/GenBank/DDBJ whole genome shotgun (WGS) entry which is preliminary data.</text>
</comment>
<dbReference type="RefSeq" id="WP_112884191.1">
    <property type="nucleotide sequence ID" value="NZ_QLUW01000004.1"/>
</dbReference>
<dbReference type="PANTHER" id="PTHR10587">
    <property type="entry name" value="GLYCOSYL TRANSFERASE-RELATED"/>
    <property type="match status" value="1"/>
</dbReference>
<feature type="compositionally biased region" description="Low complexity" evidence="1">
    <location>
        <begin position="243"/>
        <end position="253"/>
    </location>
</feature>
<feature type="compositionally biased region" description="Low complexity" evidence="1">
    <location>
        <begin position="142"/>
        <end position="186"/>
    </location>
</feature>
<reference evidence="3 4" key="1">
    <citation type="submission" date="2018-06" db="EMBL/GenBank/DDBJ databases">
        <title>Paenibacillus montanisoli sp. nov., isolated from mountain area soil.</title>
        <authorList>
            <person name="Wu M."/>
        </authorList>
    </citation>
    <scope>NUCLEOTIDE SEQUENCE [LARGE SCALE GENOMIC DNA]</scope>
    <source>
        <strain evidence="3 4">RA17</strain>
    </source>
</reference>
<dbReference type="EMBL" id="QLUW01000004">
    <property type="protein sequence ID" value="RAP74402.1"/>
    <property type="molecule type" value="Genomic_DNA"/>
</dbReference>
<gene>
    <name evidence="3" type="ORF">DL346_20200</name>
</gene>
<dbReference type="PROSITE" id="PS51677">
    <property type="entry name" value="NODB"/>
    <property type="match status" value="1"/>
</dbReference>
<keyword evidence="4" id="KW-1185">Reference proteome</keyword>
<feature type="compositionally biased region" description="Basic and acidic residues" evidence="1">
    <location>
        <begin position="217"/>
        <end position="229"/>
    </location>
</feature>
<evidence type="ECO:0000256" key="1">
    <source>
        <dbReference type="SAM" id="MobiDB-lite"/>
    </source>
</evidence>
<feature type="domain" description="NodB homology" evidence="2">
    <location>
        <begin position="279"/>
        <end position="460"/>
    </location>
</feature>
<dbReference type="InterPro" id="IPR002509">
    <property type="entry name" value="NODB_dom"/>
</dbReference>
<evidence type="ECO:0000259" key="2">
    <source>
        <dbReference type="PROSITE" id="PS51677"/>
    </source>
</evidence>
<sequence length="479" mass="49033">MRAKLGVGQKKYTAALMAAILITGLLAGCGTEEPRLSVRTVASVQLRLAAPIEREAARGHEAETAASPGWKHAEGGASMDAKRSAAGGLAAVAGQSVSAGQSGSETGAVTWQVALAKKSANGARTAAGRAVSAVKTANSAGAAAGEAVSAEKPADGSGAAAGRPDDGAGSAAGQGASAEKAAEGSGAVNGKEAGAAAKTNPAGSQATGADAKTNTASEKKPSDTSKVDSAEGVPKPANGAGTSSASKAESAAKQPPVKPAALDLPTEPAAAYSVKKGAKLVALTFDDGPDDRFTPAILDILKAKKIRATFFTVGLQVKRHAKVMQRISREGSEIGNHSYAHKNLTKLDSGKIVEQIKWTDMLIDKQIGYVPRLVRAPYGAVSPQLKDIVKQNHRELIGWTVDTRDWEGSSVSQMRANVSKNTRNGGIILMHSFGNKYVNNTVQLLPLIIEDLQSKGYTFVTVSELLAAKSSGKPAAKNK</sequence>
<feature type="compositionally biased region" description="Polar residues" evidence="1">
    <location>
        <begin position="201"/>
        <end position="216"/>
    </location>
</feature>
<dbReference type="PROSITE" id="PS51257">
    <property type="entry name" value="PROKAR_LIPOPROTEIN"/>
    <property type="match status" value="1"/>
</dbReference>
<accession>A0A328TXI1</accession>
<dbReference type="InterPro" id="IPR011330">
    <property type="entry name" value="Glyco_hydro/deAcase_b/a-brl"/>
</dbReference>
<organism evidence="3 4">
    <name type="scientific">Paenibacillus montanisoli</name>
    <dbReference type="NCBI Taxonomy" id="2081970"/>
    <lineage>
        <taxon>Bacteria</taxon>
        <taxon>Bacillati</taxon>
        <taxon>Bacillota</taxon>
        <taxon>Bacilli</taxon>
        <taxon>Bacillales</taxon>
        <taxon>Paenibacillaceae</taxon>
        <taxon>Paenibacillus</taxon>
    </lineage>
</organism>
<dbReference type="Gene3D" id="3.20.20.370">
    <property type="entry name" value="Glycoside hydrolase/deacetylase"/>
    <property type="match status" value="1"/>
</dbReference>
<dbReference type="Proteomes" id="UP000249260">
    <property type="component" value="Unassembled WGS sequence"/>
</dbReference>
<dbReference type="Pfam" id="PF01522">
    <property type="entry name" value="Polysacc_deac_1"/>
    <property type="match status" value="1"/>
</dbReference>